<dbReference type="InterPro" id="IPR036056">
    <property type="entry name" value="Fibrinogen-like_C"/>
</dbReference>
<dbReference type="Gene3D" id="3.90.215.10">
    <property type="entry name" value="Gamma Fibrinogen, chain A, domain 1"/>
    <property type="match status" value="1"/>
</dbReference>
<dbReference type="SUPFAM" id="SSF56496">
    <property type="entry name" value="Fibrinogen C-terminal domain-like"/>
    <property type="match status" value="1"/>
</dbReference>
<evidence type="ECO:0000256" key="1">
    <source>
        <dbReference type="SAM" id="Phobius"/>
    </source>
</evidence>
<name>A0A3N0Z8Q6_ANAGA</name>
<protein>
    <submittedName>
        <fullName evidence="3">Microfibril-associated glycoprotein 4</fullName>
    </submittedName>
</protein>
<gene>
    <name evidence="3" type="ORF">DPX16_23287</name>
</gene>
<keyword evidence="4" id="KW-1185">Reference proteome</keyword>
<dbReference type="Proteomes" id="UP000281406">
    <property type="component" value="Unassembled WGS sequence"/>
</dbReference>
<evidence type="ECO:0000313" key="3">
    <source>
        <dbReference type="EMBL" id="ROL54835.1"/>
    </source>
</evidence>
<dbReference type="OrthoDB" id="7735550at2759"/>
<reference evidence="3 4" key="1">
    <citation type="submission" date="2018-10" db="EMBL/GenBank/DDBJ databases">
        <title>Genome assembly for a Yunnan-Guizhou Plateau 3E fish, Anabarilius grahami (Regan), and its evolutionary and genetic applications.</title>
        <authorList>
            <person name="Jiang W."/>
        </authorList>
    </citation>
    <scope>NUCLEOTIDE SEQUENCE [LARGE SCALE GENOMIC DNA]</scope>
    <source>
        <strain evidence="3">AG-KIZ</strain>
        <tissue evidence="3">Muscle</tissue>
    </source>
</reference>
<feature type="domain" description="Fibrinogen C-terminal" evidence="2">
    <location>
        <begin position="98"/>
        <end position="153"/>
    </location>
</feature>
<comment type="caution">
    <text evidence="3">The sequence shown here is derived from an EMBL/GenBank/DDBJ whole genome shotgun (WGS) entry which is preliminary data.</text>
</comment>
<sequence length="153" mass="17663">MGKCGSSHSHQHIHASITSEHFRIPHHRFFFICVSPWPDRRPSLARQRIATDSSCNVRWFWRCNHTCTLTIKRKLLYDKSDLTMMVFLVALLPVVLGIHCKLMPFDCSDIYNSGQTVSGFYTIYPAADVPVWVYCHMISDGKDEDKGGWTVRM</sequence>
<dbReference type="InterPro" id="IPR002181">
    <property type="entry name" value="Fibrinogen_a/b/g_C_dom"/>
</dbReference>
<dbReference type="EMBL" id="RJVU01004711">
    <property type="protein sequence ID" value="ROL54835.1"/>
    <property type="molecule type" value="Genomic_DNA"/>
</dbReference>
<dbReference type="InterPro" id="IPR014716">
    <property type="entry name" value="Fibrinogen_a/b/g_C_1"/>
</dbReference>
<accession>A0A3N0Z8Q6</accession>
<keyword evidence="1" id="KW-1133">Transmembrane helix</keyword>
<proteinExistence type="predicted"/>
<keyword evidence="1" id="KW-0812">Transmembrane</keyword>
<dbReference type="PROSITE" id="PS51406">
    <property type="entry name" value="FIBRINOGEN_C_2"/>
    <property type="match status" value="1"/>
</dbReference>
<feature type="transmembrane region" description="Helical" evidence="1">
    <location>
        <begin position="82"/>
        <end position="99"/>
    </location>
</feature>
<evidence type="ECO:0000259" key="2">
    <source>
        <dbReference type="PROSITE" id="PS51406"/>
    </source>
</evidence>
<dbReference type="Pfam" id="PF00147">
    <property type="entry name" value="Fibrinogen_C"/>
    <property type="match status" value="1"/>
</dbReference>
<organism evidence="3 4">
    <name type="scientific">Anabarilius grahami</name>
    <name type="common">Kanglang fish</name>
    <name type="synonym">Barilius grahami</name>
    <dbReference type="NCBI Taxonomy" id="495550"/>
    <lineage>
        <taxon>Eukaryota</taxon>
        <taxon>Metazoa</taxon>
        <taxon>Chordata</taxon>
        <taxon>Craniata</taxon>
        <taxon>Vertebrata</taxon>
        <taxon>Euteleostomi</taxon>
        <taxon>Actinopterygii</taxon>
        <taxon>Neopterygii</taxon>
        <taxon>Teleostei</taxon>
        <taxon>Ostariophysi</taxon>
        <taxon>Cypriniformes</taxon>
        <taxon>Xenocyprididae</taxon>
        <taxon>Xenocypridinae</taxon>
        <taxon>Xenocypridinae incertae sedis</taxon>
        <taxon>Anabarilius</taxon>
    </lineage>
</organism>
<keyword evidence="1" id="KW-0472">Membrane</keyword>
<dbReference type="AlphaFoldDB" id="A0A3N0Z8Q6"/>
<evidence type="ECO:0000313" key="4">
    <source>
        <dbReference type="Proteomes" id="UP000281406"/>
    </source>
</evidence>